<dbReference type="Proteomes" id="UP000636800">
    <property type="component" value="Unassembled WGS sequence"/>
</dbReference>
<evidence type="ECO:0000313" key="4">
    <source>
        <dbReference type="Proteomes" id="UP000639772"/>
    </source>
</evidence>
<reference evidence="3 4" key="1">
    <citation type="journal article" date="2020" name="Nat. Food">
        <title>A phased Vanilla planifolia genome enables genetic improvement of flavour and production.</title>
        <authorList>
            <person name="Hasing T."/>
            <person name="Tang H."/>
            <person name="Brym M."/>
            <person name="Khazi F."/>
            <person name="Huang T."/>
            <person name="Chambers A.H."/>
        </authorList>
    </citation>
    <scope>NUCLEOTIDE SEQUENCE [LARGE SCALE GENOMIC DNA]</scope>
    <source>
        <tissue evidence="1">Leaf</tissue>
    </source>
</reference>
<evidence type="ECO:0000313" key="1">
    <source>
        <dbReference type="EMBL" id="KAG0446417.1"/>
    </source>
</evidence>
<dbReference type="EMBL" id="JADCNL010000578">
    <property type="protein sequence ID" value="KAG0446426.1"/>
    <property type="molecule type" value="Genomic_DNA"/>
</dbReference>
<keyword evidence="3" id="KW-1185">Reference proteome</keyword>
<protein>
    <submittedName>
        <fullName evidence="1">Uncharacterized protein</fullName>
    </submittedName>
</protein>
<dbReference type="EMBL" id="JADCNM010000579">
    <property type="protein sequence ID" value="KAG0446417.1"/>
    <property type="molecule type" value="Genomic_DNA"/>
</dbReference>
<gene>
    <name evidence="2" type="ORF">HPP92_028843</name>
    <name evidence="1" type="ORF">HPP92_028854</name>
</gene>
<name>A0A835P702_VANPL</name>
<organism evidence="1 4">
    <name type="scientific">Vanilla planifolia</name>
    <name type="common">Vanilla</name>
    <dbReference type="NCBI Taxonomy" id="51239"/>
    <lineage>
        <taxon>Eukaryota</taxon>
        <taxon>Viridiplantae</taxon>
        <taxon>Streptophyta</taxon>
        <taxon>Embryophyta</taxon>
        <taxon>Tracheophyta</taxon>
        <taxon>Spermatophyta</taxon>
        <taxon>Magnoliopsida</taxon>
        <taxon>Liliopsida</taxon>
        <taxon>Asparagales</taxon>
        <taxon>Orchidaceae</taxon>
        <taxon>Vanilloideae</taxon>
        <taxon>Vanilleae</taxon>
        <taxon>Vanilla</taxon>
    </lineage>
</organism>
<dbReference type="Proteomes" id="UP000639772">
    <property type="component" value="Unassembled WGS sequence"/>
</dbReference>
<dbReference type="AlphaFoldDB" id="A0A835P702"/>
<sequence length="146" mass="16237">MSIASVILLPHRCGIVTVVVFSSSPETFLDTVQVPQQHLISVLAHLKPRSHLPGATSIPTKRFYLFIRELPSSFSDRPCRREQALQPASEGEVRLERHISELFTVAGERRGAQRRRSNRAASKGAFKVRPAAYRPGLPGLSFIHVS</sequence>
<evidence type="ECO:0000313" key="2">
    <source>
        <dbReference type="EMBL" id="KAG0446426.1"/>
    </source>
</evidence>
<accession>A0A835P702</accession>
<evidence type="ECO:0000313" key="3">
    <source>
        <dbReference type="Proteomes" id="UP000636800"/>
    </source>
</evidence>
<proteinExistence type="predicted"/>
<comment type="caution">
    <text evidence="1">The sequence shown here is derived from an EMBL/GenBank/DDBJ whole genome shotgun (WGS) entry which is preliminary data.</text>
</comment>